<reference evidence="1" key="1">
    <citation type="journal article" date="2022" name="Int. J. Mol. Sci.">
        <title>Draft Genome of Tanacetum Coccineum: Genomic Comparison of Closely Related Tanacetum-Family Plants.</title>
        <authorList>
            <person name="Yamashiro T."/>
            <person name="Shiraishi A."/>
            <person name="Nakayama K."/>
            <person name="Satake H."/>
        </authorList>
    </citation>
    <scope>NUCLEOTIDE SEQUENCE</scope>
</reference>
<organism evidence="1 2">
    <name type="scientific">Tanacetum coccineum</name>
    <dbReference type="NCBI Taxonomy" id="301880"/>
    <lineage>
        <taxon>Eukaryota</taxon>
        <taxon>Viridiplantae</taxon>
        <taxon>Streptophyta</taxon>
        <taxon>Embryophyta</taxon>
        <taxon>Tracheophyta</taxon>
        <taxon>Spermatophyta</taxon>
        <taxon>Magnoliopsida</taxon>
        <taxon>eudicotyledons</taxon>
        <taxon>Gunneridae</taxon>
        <taxon>Pentapetalae</taxon>
        <taxon>asterids</taxon>
        <taxon>campanulids</taxon>
        <taxon>Asterales</taxon>
        <taxon>Asteraceae</taxon>
        <taxon>Asteroideae</taxon>
        <taxon>Anthemideae</taxon>
        <taxon>Anthemidinae</taxon>
        <taxon>Tanacetum</taxon>
    </lineage>
</organism>
<dbReference type="Proteomes" id="UP001151760">
    <property type="component" value="Unassembled WGS sequence"/>
</dbReference>
<sequence length="108" mass="11955">MNLTRSTIFTESEMDLFAFIRHADPIKEENVDVVNENDVDVAATGQSGEGNHVVRLGGIDVEADDEKLREDHDASRNIGDNTGGKSLTAIQELFEQSTMNVDVVYWIS</sequence>
<reference evidence="1" key="2">
    <citation type="submission" date="2022-01" db="EMBL/GenBank/DDBJ databases">
        <authorList>
            <person name="Yamashiro T."/>
            <person name="Shiraishi A."/>
            <person name="Satake H."/>
            <person name="Nakayama K."/>
        </authorList>
    </citation>
    <scope>NUCLEOTIDE SEQUENCE</scope>
</reference>
<keyword evidence="2" id="KW-1185">Reference proteome</keyword>
<protein>
    <submittedName>
        <fullName evidence="1">Uncharacterized protein</fullName>
    </submittedName>
</protein>
<proteinExistence type="predicted"/>
<gene>
    <name evidence="1" type="ORF">Tco_1122758</name>
</gene>
<comment type="caution">
    <text evidence="1">The sequence shown here is derived from an EMBL/GenBank/DDBJ whole genome shotgun (WGS) entry which is preliminary data.</text>
</comment>
<evidence type="ECO:0000313" key="2">
    <source>
        <dbReference type="Proteomes" id="UP001151760"/>
    </source>
</evidence>
<accession>A0ABQ5J402</accession>
<evidence type="ECO:0000313" key="1">
    <source>
        <dbReference type="EMBL" id="GJU06328.1"/>
    </source>
</evidence>
<name>A0ABQ5J402_9ASTR</name>
<dbReference type="EMBL" id="BQNB010021431">
    <property type="protein sequence ID" value="GJU06328.1"/>
    <property type="molecule type" value="Genomic_DNA"/>
</dbReference>